<dbReference type="Proteomes" id="UP000035929">
    <property type="component" value="Unassembled WGS sequence"/>
</dbReference>
<keyword evidence="1" id="KW-0732">Signal</keyword>
<sequence>MKTPVVTNATLLMLAATPALAMICCGGKGAMMCGKGGMAMTHAGMTGKKGGGCCDGMASNMSKRG</sequence>
<feature type="signal peptide" evidence="1">
    <location>
        <begin position="1"/>
        <end position="21"/>
    </location>
</feature>
<name>A0A0J6SQE8_9HYPH</name>
<reference evidence="2 3" key="1">
    <citation type="submission" date="2015-03" db="EMBL/GenBank/DDBJ databases">
        <title>Genome sequencing of Methylobacterium aquaticum DSM16371 type strain.</title>
        <authorList>
            <person name="Chaudhry V."/>
            <person name="Patil P.B."/>
        </authorList>
    </citation>
    <scope>NUCLEOTIDE SEQUENCE [LARGE SCALE GENOMIC DNA]</scope>
    <source>
        <strain evidence="2 3">DSM 16371</strain>
    </source>
</reference>
<evidence type="ECO:0000256" key="1">
    <source>
        <dbReference type="SAM" id="SignalP"/>
    </source>
</evidence>
<dbReference type="AlphaFoldDB" id="A0A0J6SQE8"/>
<dbReference type="EMBL" id="LABX01000056">
    <property type="protein sequence ID" value="KMO37465.1"/>
    <property type="molecule type" value="Genomic_DNA"/>
</dbReference>
<gene>
    <name evidence="2" type="ORF">VP06_08005</name>
</gene>
<evidence type="ECO:0000313" key="3">
    <source>
        <dbReference type="Proteomes" id="UP000035929"/>
    </source>
</evidence>
<dbReference type="PATRIC" id="fig|270351.6.peg.6296"/>
<protein>
    <recommendedName>
        <fullName evidence="4">Lipoprotein</fullName>
    </recommendedName>
</protein>
<organism evidence="2 3">
    <name type="scientific">Methylobacterium aquaticum</name>
    <dbReference type="NCBI Taxonomy" id="270351"/>
    <lineage>
        <taxon>Bacteria</taxon>
        <taxon>Pseudomonadati</taxon>
        <taxon>Pseudomonadota</taxon>
        <taxon>Alphaproteobacteria</taxon>
        <taxon>Hyphomicrobiales</taxon>
        <taxon>Methylobacteriaceae</taxon>
        <taxon>Methylobacterium</taxon>
    </lineage>
</organism>
<dbReference type="RefSeq" id="WP_048444537.1">
    <property type="nucleotide sequence ID" value="NZ_LABX01000056.1"/>
</dbReference>
<evidence type="ECO:0008006" key="4">
    <source>
        <dbReference type="Google" id="ProtNLM"/>
    </source>
</evidence>
<proteinExistence type="predicted"/>
<evidence type="ECO:0000313" key="2">
    <source>
        <dbReference type="EMBL" id="KMO37465.1"/>
    </source>
</evidence>
<accession>A0A0J6SQE8</accession>
<feature type="chain" id="PRO_5005281319" description="Lipoprotein" evidence="1">
    <location>
        <begin position="22"/>
        <end position="65"/>
    </location>
</feature>
<comment type="caution">
    <text evidence="2">The sequence shown here is derived from an EMBL/GenBank/DDBJ whole genome shotgun (WGS) entry which is preliminary data.</text>
</comment>